<dbReference type="PANTHER" id="PTHR31025:SF25">
    <property type="entry name" value="ZINC FINGER (C2H2)-60"/>
    <property type="match status" value="1"/>
</dbReference>
<sequence length="477" mass="54262">MKILLEYLQTAKRLSVKDDLSSEELDAIIGEEFGISADEIKLQIYDQEFQAFCDLESFSEVKHLSRIKLINLESSTIISELVETCASSPQTSETENLGLRTRSWNNDFELSFSSFDLITSEELKAAEEEFVVTGKLHKPSYRLKSQINDVLSNELTKYGLYPTRTMYHDITKTLIASFPSLKEPIGDGLSAWKIALQYRVQEIRRKIKNAETSINSGKRSKTCPKAPTGNSCIKKARRGEINYSPNIPDGETLQTLEDHKMILIKECSKREPNPDILSQKMDKTYYLRRVDIVSSRLKLAEFKEKWSMLFSPMQLRKEVIRILGIDIYPKILMNVANANLVSYIEKTLKITVTEEGVLESLPPLFKEKCSYFIKKDANTFSKCMKNVDENGVLSPHAVLVQEEDSSWSIMGENVLLLSNLDFVTGVISLLCIYFVCDLQYCKYGLKSMTFLQQALAEIPSANKIPNSVLKVLNEISR</sequence>
<dbReference type="PANTHER" id="PTHR31025">
    <property type="entry name" value="SI:CH211-196P9.1-RELATED"/>
    <property type="match status" value="1"/>
</dbReference>
<comment type="caution">
    <text evidence="1">The sequence shown here is derived from an EMBL/GenBank/DDBJ whole genome shotgun (WGS) entry which is preliminary data.</text>
</comment>
<accession>A0AAV6VV53</accession>
<reference evidence="1 2" key="1">
    <citation type="journal article" date="2022" name="Nat. Ecol. Evol.">
        <title>A masculinizing supergene underlies an exaggerated male reproductive morph in a spider.</title>
        <authorList>
            <person name="Hendrickx F."/>
            <person name="De Corte Z."/>
            <person name="Sonet G."/>
            <person name="Van Belleghem S.M."/>
            <person name="Kostlbacher S."/>
            <person name="Vangestel C."/>
        </authorList>
    </citation>
    <scope>NUCLEOTIDE SEQUENCE [LARGE SCALE GENOMIC DNA]</scope>
    <source>
        <strain evidence="1">W744_W776</strain>
    </source>
</reference>
<name>A0AAV6VV53_9ARAC</name>
<organism evidence="1 2">
    <name type="scientific">Oedothorax gibbosus</name>
    <dbReference type="NCBI Taxonomy" id="931172"/>
    <lineage>
        <taxon>Eukaryota</taxon>
        <taxon>Metazoa</taxon>
        <taxon>Ecdysozoa</taxon>
        <taxon>Arthropoda</taxon>
        <taxon>Chelicerata</taxon>
        <taxon>Arachnida</taxon>
        <taxon>Araneae</taxon>
        <taxon>Araneomorphae</taxon>
        <taxon>Entelegynae</taxon>
        <taxon>Araneoidea</taxon>
        <taxon>Linyphiidae</taxon>
        <taxon>Erigoninae</taxon>
        <taxon>Oedothorax</taxon>
    </lineage>
</organism>
<dbReference type="EMBL" id="JAFNEN010000014">
    <property type="protein sequence ID" value="KAG8200624.1"/>
    <property type="molecule type" value="Genomic_DNA"/>
</dbReference>
<evidence type="ECO:0000313" key="2">
    <source>
        <dbReference type="Proteomes" id="UP000827092"/>
    </source>
</evidence>
<dbReference type="AlphaFoldDB" id="A0AAV6VV53"/>
<dbReference type="Proteomes" id="UP000827092">
    <property type="component" value="Unassembled WGS sequence"/>
</dbReference>
<protein>
    <submittedName>
        <fullName evidence="1">Uncharacterized protein</fullName>
    </submittedName>
</protein>
<gene>
    <name evidence="1" type="ORF">JTE90_022246</name>
</gene>
<proteinExistence type="predicted"/>
<evidence type="ECO:0000313" key="1">
    <source>
        <dbReference type="EMBL" id="KAG8200624.1"/>
    </source>
</evidence>
<keyword evidence="2" id="KW-1185">Reference proteome</keyword>